<evidence type="ECO:0000256" key="3">
    <source>
        <dbReference type="ARBA" id="ARBA00022679"/>
    </source>
</evidence>
<dbReference type="Pfam" id="PF02696">
    <property type="entry name" value="SelO"/>
    <property type="match status" value="1"/>
</dbReference>
<dbReference type="PANTHER" id="PTHR32057:SF14">
    <property type="entry name" value="PROTEIN ADENYLYLTRANSFERASE SELO, MITOCHONDRIAL"/>
    <property type="match status" value="1"/>
</dbReference>
<name>A0A060STD8_PYCCI</name>
<dbReference type="GO" id="GO:0005524">
    <property type="term" value="F:ATP binding"/>
    <property type="evidence" value="ECO:0007669"/>
    <property type="project" value="UniProtKB-KW"/>
</dbReference>
<proteinExistence type="inferred from homology"/>
<evidence type="ECO:0000256" key="2">
    <source>
        <dbReference type="ARBA" id="ARBA00009747"/>
    </source>
</evidence>
<evidence type="ECO:0000313" key="11">
    <source>
        <dbReference type="Proteomes" id="UP000029665"/>
    </source>
</evidence>
<evidence type="ECO:0000256" key="8">
    <source>
        <dbReference type="ARBA" id="ARBA00022842"/>
    </source>
</evidence>
<evidence type="ECO:0000256" key="4">
    <source>
        <dbReference type="ARBA" id="ARBA00022695"/>
    </source>
</evidence>
<keyword evidence="11" id="KW-1185">Reference proteome</keyword>
<dbReference type="GO" id="GO:0046872">
    <property type="term" value="F:metal ion binding"/>
    <property type="evidence" value="ECO:0007669"/>
    <property type="project" value="UniProtKB-KW"/>
</dbReference>
<comment type="cofactor">
    <cofactor evidence="1">
        <name>Mg(2+)</name>
        <dbReference type="ChEBI" id="CHEBI:18420"/>
    </cofactor>
</comment>
<keyword evidence="3" id="KW-0808">Transferase</keyword>
<keyword evidence="6" id="KW-0547">Nucleotide-binding</keyword>
<evidence type="ECO:0000313" key="10">
    <source>
        <dbReference type="EMBL" id="CDO77386.1"/>
    </source>
</evidence>
<accession>A0A060STD8</accession>
<evidence type="ECO:0000256" key="5">
    <source>
        <dbReference type="ARBA" id="ARBA00022723"/>
    </source>
</evidence>
<evidence type="ECO:0000256" key="1">
    <source>
        <dbReference type="ARBA" id="ARBA00001946"/>
    </source>
</evidence>
<keyword evidence="5" id="KW-0479">Metal-binding</keyword>
<evidence type="ECO:0000256" key="7">
    <source>
        <dbReference type="ARBA" id="ARBA00022840"/>
    </source>
</evidence>
<reference evidence="10" key="1">
    <citation type="submission" date="2014-01" db="EMBL/GenBank/DDBJ databases">
        <title>The genome of the white-rot fungus Pycnoporus cinnabarinus: a basidiomycete model with a versatile arsenal for lignocellulosic biomass breakdown.</title>
        <authorList>
            <person name="Levasseur A."/>
            <person name="Lomascolo A."/>
            <person name="Ruiz-Duenas F.J."/>
            <person name="Uzan E."/>
            <person name="Piumi F."/>
            <person name="Kues U."/>
            <person name="Ram A.F.J."/>
            <person name="Murat C."/>
            <person name="Haon M."/>
            <person name="Benoit I."/>
            <person name="Arfi Y."/>
            <person name="Chevret D."/>
            <person name="Drula E."/>
            <person name="Kwon M.J."/>
            <person name="Gouret P."/>
            <person name="Lesage-Meessen L."/>
            <person name="Lombard V."/>
            <person name="Mariette J."/>
            <person name="Noirot C."/>
            <person name="Park J."/>
            <person name="Patyshakuliyeva A."/>
            <person name="Wieneger R.A.B."/>
            <person name="Wosten H.A.B."/>
            <person name="Martin F."/>
            <person name="Coutinho P.M."/>
            <person name="de Vries R."/>
            <person name="Martinez A.T."/>
            <person name="Klopp C."/>
            <person name="Pontarotti P."/>
            <person name="Henrissat B."/>
            <person name="Record E."/>
        </authorList>
    </citation>
    <scope>NUCLEOTIDE SEQUENCE [LARGE SCALE GENOMIC DNA]</scope>
    <source>
        <strain evidence="10">BRFM137</strain>
    </source>
</reference>
<dbReference type="GO" id="GO:0070733">
    <property type="term" value="F:AMPylase activity"/>
    <property type="evidence" value="ECO:0007669"/>
    <property type="project" value="TreeGrafter"/>
</dbReference>
<dbReference type="EMBL" id="CCBP010000452">
    <property type="protein sequence ID" value="CDO77386.1"/>
    <property type="molecule type" value="Genomic_DNA"/>
</dbReference>
<dbReference type="OrthoDB" id="10254721at2759"/>
<dbReference type="HOGENOM" id="CLU_010245_0_2_1"/>
<dbReference type="AlphaFoldDB" id="A0A060STD8"/>
<dbReference type="GO" id="GO:0005739">
    <property type="term" value="C:mitochondrion"/>
    <property type="evidence" value="ECO:0007669"/>
    <property type="project" value="TreeGrafter"/>
</dbReference>
<evidence type="ECO:0000256" key="6">
    <source>
        <dbReference type="ARBA" id="ARBA00022741"/>
    </source>
</evidence>
<gene>
    <name evidence="10" type="ORF">BN946_scf184835.g8</name>
</gene>
<organism evidence="10 11">
    <name type="scientific">Pycnoporus cinnabarinus</name>
    <name type="common">Cinnabar-red polypore</name>
    <name type="synonym">Trametes cinnabarina</name>
    <dbReference type="NCBI Taxonomy" id="5643"/>
    <lineage>
        <taxon>Eukaryota</taxon>
        <taxon>Fungi</taxon>
        <taxon>Dikarya</taxon>
        <taxon>Basidiomycota</taxon>
        <taxon>Agaricomycotina</taxon>
        <taxon>Agaricomycetes</taxon>
        <taxon>Polyporales</taxon>
        <taxon>Polyporaceae</taxon>
        <taxon>Trametes</taxon>
    </lineage>
</organism>
<comment type="similarity">
    <text evidence="2">Belongs to the SELO family.</text>
</comment>
<dbReference type="PANTHER" id="PTHR32057">
    <property type="entry name" value="PROTEIN ADENYLYLTRANSFERASE SELO, MITOCHONDRIAL"/>
    <property type="match status" value="1"/>
</dbReference>
<dbReference type="InterPro" id="IPR003846">
    <property type="entry name" value="SelO"/>
</dbReference>
<keyword evidence="8" id="KW-0460">Magnesium</keyword>
<comment type="caution">
    <text evidence="10">The sequence shown here is derived from an EMBL/GenBank/DDBJ whole genome shotgun (WGS) entry which is preliminary data.</text>
</comment>
<sequence>MSHAPSAPSPTNTGHNPPTVDAAAAAAARQELVDVLSGHALLANVEGDDPQTQWAPWSLRYSGHQFGTFAGQLGDGRAISLLSTPHPEDQETVYELQLKGAGRTPFSRMADGLAVLRSSIREFLCSEAMHALGIPTTRALSLVSLPKLPVERERIESACVLTRVAPSFIRVGNFEAFNPPANMYFFGGGQQPAHLDGLRVLGEWTARRVLRLEGLQEGRAWGRELVLEVARRNARMVAGWQAYGFMHGVINTDKSVAVATRSPFSAMSR</sequence>
<protein>
    <recommendedName>
        <fullName evidence="9">Selenoprotein O</fullName>
    </recommendedName>
</protein>
<dbReference type="Proteomes" id="UP000029665">
    <property type="component" value="Unassembled WGS sequence"/>
</dbReference>
<keyword evidence="4" id="KW-0548">Nucleotidyltransferase</keyword>
<evidence type="ECO:0000256" key="9">
    <source>
        <dbReference type="ARBA" id="ARBA00031547"/>
    </source>
</evidence>
<dbReference type="STRING" id="5643.A0A060STD8"/>
<keyword evidence="7" id="KW-0067">ATP-binding</keyword>